<organism evidence="1">
    <name type="scientific">viral metagenome</name>
    <dbReference type="NCBI Taxonomy" id="1070528"/>
    <lineage>
        <taxon>unclassified sequences</taxon>
        <taxon>metagenomes</taxon>
        <taxon>organismal metagenomes</taxon>
    </lineage>
</organism>
<accession>A0A6C0BFK1</accession>
<dbReference type="AlphaFoldDB" id="A0A6C0BFK1"/>
<evidence type="ECO:0008006" key="2">
    <source>
        <dbReference type="Google" id="ProtNLM"/>
    </source>
</evidence>
<evidence type="ECO:0000313" key="1">
    <source>
        <dbReference type="EMBL" id="QHS90369.1"/>
    </source>
</evidence>
<protein>
    <recommendedName>
        <fullName evidence="2">Thioredoxin-like fold domain-containing protein</fullName>
    </recommendedName>
</protein>
<reference evidence="1" key="1">
    <citation type="journal article" date="2020" name="Nature">
        <title>Giant virus diversity and host interactions through global metagenomics.</title>
        <authorList>
            <person name="Schulz F."/>
            <person name="Roux S."/>
            <person name="Paez-Espino D."/>
            <person name="Jungbluth S."/>
            <person name="Walsh D.A."/>
            <person name="Denef V.J."/>
            <person name="McMahon K.D."/>
            <person name="Konstantinidis K.T."/>
            <person name="Eloe-Fadrosh E.A."/>
            <person name="Kyrpides N.C."/>
            <person name="Woyke T."/>
        </authorList>
    </citation>
    <scope>NUCLEOTIDE SEQUENCE</scope>
    <source>
        <strain evidence="1">GVMAG-M-3300010160-60</strain>
    </source>
</reference>
<dbReference type="EMBL" id="MN739133">
    <property type="protein sequence ID" value="QHS90369.1"/>
    <property type="molecule type" value="Genomic_DNA"/>
</dbReference>
<proteinExistence type="predicted"/>
<sequence>MLIRLFYSKKCKECMSLCEVIHNEKISDMITFICIDNYTSKQLETLVFKQVPVIVITQDDNKPMIYEGAIKCSQWLNAFTYNKRKMIAKEVNEKRKQIQKSQIEDRQNFGGALEYNDSEMNGISDEYSYCNTDLPQPKSFVNVGNEGATKIFTIANNENKISNITLKKTLKETEINRENDKRDFIKIMEQKQISAVINSTMS</sequence>
<name>A0A6C0BFK1_9ZZZZ</name>